<comment type="caution">
    <text evidence="1">The sequence shown here is derived from an EMBL/GenBank/DDBJ whole genome shotgun (WGS) entry which is preliminary data.</text>
</comment>
<dbReference type="Pfam" id="PF00657">
    <property type="entry name" value="Lipase_GDSL"/>
    <property type="match status" value="1"/>
</dbReference>
<dbReference type="PANTHER" id="PTHR14209">
    <property type="entry name" value="ISOAMYL ACETATE-HYDROLYZING ESTERASE 1"/>
    <property type="match status" value="1"/>
</dbReference>
<protein>
    <submittedName>
        <fullName evidence="1">SGNH hydrolase</fullName>
    </submittedName>
</protein>
<proteinExistence type="predicted"/>
<dbReference type="PANTHER" id="PTHR14209:SF19">
    <property type="entry name" value="ISOAMYL ACETATE-HYDROLYZING ESTERASE 1 HOMOLOG"/>
    <property type="match status" value="1"/>
</dbReference>
<gene>
    <name evidence="1" type="ORF">CC78DRAFT_537743</name>
</gene>
<sequence length="275" mass="30788">MGVKKKRPEIVLFGDSLTEWGFDEDTRGFGWALQQAYKDKAVIVNEGIYTSTLLEPNFRRLVEQAVEPGAGQTLLVTIFLGANDACLPPWTAHVPLPRFEANIREFVETILSKEELYDTKIVLITPPPINIKSRKRAAPQDGDLGPAFAATVSKLSKEDRKQDRGYQTYLSKKRYGEKIMEIAKSFEHTGCVAGLNFWKALIDAALDDQQRLGDEDAYDEERLPGCGLEEAEEFGEGYFTDGLHLDGKSYDILSKGLVDLMLERWPELAPGKLEG</sequence>
<dbReference type="AlphaFoldDB" id="A0A9P4JZF2"/>
<dbReference type="EMBL" id="ML986760">
    <property type="protein sequence ID" value="KAF2258512.1"/>
    <property type="molecule type" value="Genomic_DNA"/>
</dbReference>
<name>A0A9P4JZF2_9PLEO</name>
<keyword evidence="1" id="KW-0378">Hydrolase</keyword>
<dbReference type="InterPro" id="IPR036514">
    <property type="entry name" value="SGNH_hydro_sf"/>
</dbReference>
<keyword evidence="2" id="KW-1185">Reference proteome</keyword>
<dbReference type="Gene3D" id="3.40.50.1110">
    <property type="entry name" value="SGNH hydrolase"/>
    <property type="match status" value="1"/>
</dbReference>
<reference evidence="2" key="1">
    <citation type="journal article" date="2020" name="Stud. Mycol.">
        <title>101 Dothideomycetes genomes: A test case for predicting lifestyles and emergence of pathogens.</title>
        <authorList>
            <person name="Haridas S."/>
            <person name="Albert R."/>
            <person name="Binder M."/>
            <person name="Bloem J."/>
            <person name="LaButti K."/>
            <person name="Salamov A."/>
            <person name="Andreopoulos B."/>
            <person name="Baker S."/>
            <person name="Barry K."/>
            <person name="Bills G."/>
            <person name="Bluhm B."/>
            <person name="Cannon C."/>
            <person name="Castanera R."/>
            <person name="Culley D."/>
            <person name="Daum C."/>
            <person name="Ezra D."/>
            <person name="Gonzalez J."/>
            <person name="Henrissat B."/>
            <person name="Kuo A."/>
            <person name="Liang C."/>
            <person name="Lipzen A."/>
            <person name="Lutzoni F."/>
            <person name="Magnuson J."/>
            <person name="Mondo S."/>
            <person name="Nolan M."/>
            <person name="Ohm R."/>
            <person name="Pangilinan J."/>
            <person name="Park H.-J."/>
            <person name="Ramirez L."/>
            <person name="Alfaro M."/>
            <person name="Sun H."/>
            <person name="Tritt A."/>
            <person name="Yoshinaga Y."/>
            <person name="Zwiers L.-H."/>
            <person name="Turgeon B."/>
            <person name="Goodwin S."/>
            <person name="Spatafora J."/>
            <person name="Crous P."/>
            <person name="Grigoriev I."/>
        </authorList>
    </citation>
    <scope>NUCLEOTIDE SEQUENCE [LARGE SCALE GENOMIC DNA]</scope>
    <source>
        <strain evidence="2">CBS 304.66</strain>
    </source>
</reference>
<dbReference type="GO" id="GO:0016788">
    <property type="term" value="F:hydrolase activity, acting on ester bonds"/>
    <property type="evidence" value="ECO:0007669"/>
    <property type="project" value="InterPro"/>
</dbReference>
<dbReference type="SUPFAM" id="SSF52266">
    <property type="entry name" value="SGNH hydrolase"/>
    <property type="match status" value="1"/>
</dbReference>
<accession>A0A9P4JZF2</accession>
<dbReference type="InterPro" id="IPR045136">
    <property type="entry name" value="Iah1-like"/>
</dbReference>
<organism evidence="1 2">
    <name type="scientific">Lojkania enalia</name>
    <dbReference type="NCBI Taxonomy" id="147567"/>
    <lineage>
        <taxon>Eukaryota</taxon>
        <taxon>Fungi</taxon>
        <taxon>Dikarya</taxon>
        <taxon>Ascomycota</taxon>
        <taxon>Pezizomycotina</taxon>
        <taxon>Dothideomycetes</taxon>
        <taxon>Pleosporomycetidae</taxon>
        <taxon>Pleosporales</taxon>
        <taxon>Pleosporales incertae sedis</taxon>
        <taxon>Lojkania</taxon>
    </lineage>
</organism>
<evidence type="ECO:0000313" key="1">
    <source>
        <dbReference type="EMBL" id="KAF2258512.1"/>
    </source>
</evidence>
<dbReference type="Proteomes" id="UP000800093">
    <property type="component" value="Unassembled WGS sequence"/>
</dbReference>
<evidence type="ECO:0000313" key="2">
    <source>
        <dbReference type="Proteomes" id="UP000800093"/>
    </source>
</evidence>
<dbReference type="OrthoDB" id="671439at2759"/>
<dbReference type="InterPro" id="IPR001087">
    <property type="entry name" value="GDSL"/>
</dbReference>